<name>A0A4Y8LYR2_9BACL</name>
<dbReference type="SUPFAM" id="SSF56112">
    <property type="entry name" value="Protein kinase-like (PK-like)"/>
    <property type="match status" value="1"/>
</dbReference>
<dbReference type="Gene3D" id="1.10.510.10">
    <property type="entry name" value="Transferase(Phosphotransferase) domain 1"/>
    <property type="match status" value="1"/>
</dbReference>
<keyword evidence="1" id="KW-0067">ATP-binding</keyword>
<keyword evidence="1" id="KW-0547">Nucleotide-binding</keyword>
<feature type="binding site" evidence="1">
    <location>
        <position position="64"/>
    </location>
    <ligand>
        <name>ATP</name>
        <dbReference type="ChEBI" id="CHEBI:30616"/>
    </ligand>
</feature>
<reference evidence="3 4" key="1">
    <citation type="submission" date="2019-03" db="EMBL/GenBank/DDBJ databases">
        <title>Cohnella endophytica sp. nov., a novel endophytic bacterium isolated from bark of Sonneratia apetala.</title>
        <authorList>
            <person name="Tuo L."/>
        </authorList>
    </citation>
    <scope>NUCLEOTIDE SEQUENCE [LARGE SCALE GENOMIC DNA]</scope>
    <source>
        <strain evidence="3 4">CCTCC AB 208254</strain>
    </source>
</reference>
<dbReference type="AlphaFoldDB" id="A0A4Y8LYR2"/>
<dbReference type="PROSITE" id="PS50011">
    <property type="entry name" value="PROTEIN_KINASE_DOM"/>
    <property type="match status" value="1"/>
</dbReference>
<feature type="domain" description="Protein kinase" evidence="2">
    <location>
        <begin position="35"/>
        <end position="273"/>
    </location>
</feature>
<keyword evidence="3" id="KW-0418">Kinase</keyword>
<gene>
    <name evidence="3" type="ORF">E2980_15810</name>
</gene>
<dbReference type="OrthoDB" id="9788659at2"/>
<dbReference type="EMBL" id="SOMN01000025">
    <property type="protein sequence ID" value="TFE24516.1"/>
    <property type="molecule type" value="Genomic_DNA"/>
</dbReference>
<dbReference type="PANTHER" id="PTHR24347">
    <property type="entry name" value="SERINE/THREONINE-PROTEIN KINASE"/>
    <property type="match status" value="1"/>
</dbReference>
<evidence type="ECO:0000313" key="4">
    <source>
        <dbReference type="Proteomes" id="UP000297900"/>
    </source>
</evidence>
<dbReference type="GO" id="GO:0004672">
    <property type="term" value="F:protein kinase activity"/>
    <property type="evidence" value="ECO:0007669"/>
    <property type="project" value="InterPro"/>
</dbReference>
<keyword evidence="3" id="KW-0808">Transferase</keyword>
<accession>A0A4Y8LYR2</accession>
<comment type="caution">
    <text evidence="3">The sequence shown here is derived from an EMBL/GenBank/DDBJ whole genome shotgun (WGS) entry which is preliminary data.</text>
</comment>
<protein>
    <submittedName>
        <fullName evidence="3">Serine/threonine-protein kinase</fullName>
    </submittedName>
</protein>
<dbReference type="InterPro" id="IPR000719">
    <property type="entry name" value="Prot_kinase_dom"/>
</dbReference>
<evidence type="ECO:0000259" key="2">
    <source>
        <dbReference type="PROSITE" id="PS50011"/>
    </source>
</evidence>
<proteinExistence type="predicted"/>
<dbReference type="Proteomes" id="UP000297900">
    <property type="component" value="Unassembled WGS sequence"/>
</dbReference>
<sequence>MRKNLIMSLFEYLKGVYEAWIDYPQREGAVIANKYRIQRFLGIGSYGLTYICLDADSGQEVVLKQAKPSKGAVGRDLLYREINVLERLRHPSIQKYLASFEYKNKLYMVTEHVKGQTVEDLIFERGAVFSEKEALRFVRRLMEILSYVHEQGFVHLDIRIPNVILDGDQIHLIDFGLARRLGEPIRTDFGSDEKTTLSRTAEVSNDLYAVGHFILFMLYSGYESSNSESESNLGWEDELNISPMTKHMLRKLLQIDPPYRNTQQFVRDLDLWLYQ</sequence>
<dbReference type="CDD" id="cd00180">
    <property type="entry name" value="PKc"/>
    <property type="match status" value="1"/>
</dbReference>
<dbReference type="InterPro" id="IPR011009">
    <property type="entry name" value="Kinase-like_dom_sf"/>
</dbReference>
<dbReference type="PROSITE" id="PS00107">
    <property type="entry name" value="PROTEIN_KINASE_ATP"/>
    <property type="match status" value="1"/>
</dbReference>
<organism evidence="3 4">
    <name type="scientific">Cohnella luojiensis</name>
    <dbReference type="NCBI Taxonomy" id="652876"/>
    <lineage>
        <taxon>Bacteria</taxon>
        <taxon>Bacillati</taxon>
        <taxon>Bacillota</taxon>
        <taxon>Bacilli</taxon>
        <taxon>Bacillales</taxon>
        <taxon>Paenibacillaceae</taxon>
        <taxon>Cohnella</taxon>
    </lineage>
</organism>
<evidence type="ECO:0000313" key="3">
    <source>
        <dbReference type="EMBL" id="TFE24516.1"/>
    </source>
</evidence>
<dbReference type="InterPro" id="IPR017441">
    <property type="entry name" value="Protein_kinase_ATP_BS"/>
</dbReference>
<dbReference type="Pfam" id="PF00069">
    <property type="entry name" value="Pkinase"/>
    <property type="match status" value="1"/>
</dbReference>
<dbReference type="GO" id="GO:0005524">
    <property type="term" value="F:ATP binding"/>
    <property type="evidence" value="ECO:0007669"/>
    <property type="project" value="UniProtKB-UniRule"/>
</dbReference>
<keyword evidence="4" id="KW-1185">Reference proteome</keyword>
<evidence type="ECO:0000256" key="1">
    <source>
        <dbReference type="PROSITE-ProRule" id="PRU10141"/>
    </source>
</evidence>